<keyword evidence="6" id="KW-1185">Reference proteome</keyword>
<dbReference type="Pfam" id="PF00005">
    <property type="entry name" value="ABC_tran"/>
    <property type="match status" value="1"/>
</dbReference>
<dbReference type="GO" id="GO:0005524">
    <property type="term" value="F:ATP binding"/>
    <property type="evidence" value="ECO:0007669"/>
    <property type="project" value="UniProtKB-KW"/>
</dbReference>
<proteinExistence type="predicted"/>
<dbReference type="EMBL" id="VLTJ01000039">
    <property type="protein sequence ID" value="TSH90514.1"/>
    <property type="molecule type" value="Genomic_DNA"/>
</dbReference>
<keyword evidence="3 5" id="KW-0067">ATP-binding</keyword>
<dbReference type="GO" id="GO:0022857">
    <property type="term" value="F:transmembrane transporter activity"/>
    <property type="evidence" value="ECO:0007669"/>
    <property type="project" value="TreeGrafter"/>
</dbReference>
<dbReference type="PANTHER" id="PTHR24220:SF611">
    <property type="entry name" value="ATP-BINDING COMPONENT OF ABC TRANSPORTER-RELATED"/>
    <property type="match status" value="1"/>
</dbReference>
<dbReference type="AlphaFoldDB" id="A0A556ACA0"/>
<dbReference type="InterPro" id="IPR003593">
    <property type="entry name" value="AAA+_ATPase"/>
</dbReference>
<accession>A0A556ACA0</accession>
<dbReference type="SMART" id="SM00382">
    <property type="entry name" value="AAA"/>
    <property type="match status" value="1"/>
</dbReference>
<dbReference type="GO" id="GO:0005886">
    <property type="term" value="C:plasma membrane"/>
    <property type="evidence" value="ECO:0007669"/>
    <property type="project" value="TreeGrafter"/>
</dbReference>
<dbReference type="PANTHER" id="PTHR24220">
    <property type="entry name" value="IMPORT ATP-BINDING PROTEIN"/>
    <property type="match status" value="1"/>
</dbReference>
<dbReference type="OrthoDB" id="9802264at2"/>
<keyword evidence="1" id="KW-0472">Membrane</keyword>
<organism evidence="5 6">
    <name type="scientific">Verticiella sediminum</name>
    <dbReference type="NCBI Taxonomy" id="1247510"/>
    <lineage>
        <taxon>Bacteria</taxon>
        <taxon>Pseudomonadati</taxon>
        <taxon>Pseudomonadota</taxon>
        <taxon>Betaproteobacteria</taxon>
        <taxon>Burkholderiales</taxon>
        <taxon>Alcaligenaceae</taxon>
        <taxon>Verticiella</taxon>
    </lineage>
</organism>
<name>A0A556ACA0_9BURK</name>
<evidence type="ECO:0000256" key="2">
    <source>
        <dbReference type="ARBA" id="ARBA00022741"/>
    </source>
</evidence>
<feature type="domain" description="ABC transporter" evidence="4">
    <location>
        <begin position="4"/>
        <end position="234"/>
    </location>
</feature>
<keyword evidence="2" id="KW-0547">Nucleotide-binding</keyword>
<dbReference type="InterPro" id="IPR015854">
    <property type="entry name" value="ABC_transpr_LolD-like"/>
</dbReference>
<dbReference type="SUPFAM" id="SSF52540">
    <property type="entry name" value="P-loop containing nucleoside triphosphate hydrolases"/>
    <property type="match status" value="1"/>
</dbReference>
<dbReference type="GO" id="GO:0016887">
    <property type="term" value="F:ATP hydrolysis activity"/>
    <property type="evidence" value="ECO:0007669"/>
    <property type="project" value="InterPro"/>
</dbReference>
<sequence>MPVVSATALRFAYRGGPQLIDLPSFALDAGESVFLHGPSGCGKSTLINLLAGTLTPGAGRIEIAGQALTGLARGRRDRLRGDHLGLIFQQFNLLPFLSVRENVLLPCRFSARRAAQASRAVGSPLAAAQALLERLGLDRRLHGRAAGTLSVGQQQRVAAARALIGSPELVLADEPTSALDAAAQQAFIDLLFEQCAATGAALLFVSHDQRLASRFLRVESLPELNRAHPAPLPA</sequence>
<dbReference type="InterPro" id="IPR003439">
    <property type="entry name" value="ABC_transporter-like_ATP-bd"/>
</dbReference>
<keyword evidence="1" id="KW-1003">Cell membrane</keyword>
<dbReference type="Gene3D" id="3.40.50.300">
    <property type="entry name" value="P-loop containing nucleotide triphosphate hydrolases"/>
    <property type="match status" value="1"/>
</dbReference>
<protein>
    <submittedName>
        <fullName evidence="5">ATP-binding cassette domain-containing protein</fullName>
    </submittedName>
</protein>
<reference evidence="5 6" key="1">
    <citation type="submission" date="2019-07" db="EMBL/GenBank/DDBJ databases">
        <title>Qingshengfaniella alkalisoli gen. nov., sp. nov., isolated from saline soil.</title>
        <authorList>
            <person name="Xu L."/>
            <person name="Huang X.-X."/>
            <person name="Sun J.-Q."/>
        </authorList>
    </citation>
    <scope>NUCLEOTIDE SEQUENCE [LARGE SCALE GENOMIC DNA]</scope>
    <source>
        <strain evidence="5 6">DSM 27279</strain>
    </source>
</reference>
<dbReference type="Proteomes" id="UP000318405">
    <property type="component" value="Unassembled WGS sequence"/>
</dbReference>
<evidence type="ECO:0000313" key="6">
    <source>
        <dbReference type="Proteomes" id="UP000318405"/>
    </source>
</evidence>
<dbReference type="PROSITE" id="PS50893">
    <property type="entry name" value="ABC_TRANSPORTER_2"/>
    <property type="match status" value="1"/>
</dbReference>
<evidence type="ECO:0000313" key="5">
    <source>
        <dbReference type="EMBL" id="TSH90514.1"/>
    </source>
</evidence>
<evidence type="ECO:0000256" key="1">
    <source>
        <dbReference type="ARBA" id="ARBA00022475"/>
    </source>
</evidence>
<gene>
    <name evidence="5" type="ORF">FOZ76_22145</name>
</gene>
<evidence type="ECO:0000259" key="4">
    <source>
        <dbReference type="PROSITE" id="PS50893"/>
    </source>
</evidence>
<evidence type="ECO:0000256" key="3">
    <source>
        <dbReference type="ARBA" id="ARBA00022840"/>
    </source>
</evidence>
<dbReference type="RefSeq" id="WP_143950431.1">
    <property type="nucleotide sequence ID" value="NZ_BAABMB010000003.1"/>
</dbReference>
<comment type="caution">
    <text evidence="5">The sequence shown here is derived from an EMBL/GenBank/DDBJ whole genome shotgun (WGS) entry which is preliminary data.</text>
</comment>
<dbReference type="InterPro" id="IPR027417">
    <property type="entry name" value="P-loop_NTPase"/>
</dbReference>